<organism evidence="1 2">
    <name type="scientific">Popillia japonica</name>
    <name type="common">Japanese beetle</name>
    <dbReference type="NCBI Taxonomy" id="7064"/>
    <lineage>
        <taxon>Eukaryota</taxon>
        <taxon>Metazoa</taxon>
        <taxon>Ecdysozoa</taxon>
        <taxon>Arthropoda</taxon>
        <taxon>Hexapoda</taxon>
        <taxon>Insecta</taxon>
        <taxon>Pterygota</taxon>
        <taxon>Neoptera</taxon>
        <taxon>Endopterygota</taxon>
        <taxon>Coleoptera</taxon>
        <taxon>Polyphaga</taxon>
        <taxon>Scarabaeiformia</taxon>
        <taxon>Scarabaeidae</taxon>
        <taxon>Rutelinae</taxon>
        <taxon>Popillia</taxon>
    </lineage>
</organism>
<evidence type="ECO:0008006" key="3">
    <source>
        <dbReference type="Google" id="ProtNLM"/>
    </source>
</evidence>
<sequence>MENYRSMRYVTRVVLGVQSSTVSRAVARFRKTGDYRTKPGQGLKRVSTPRDDNCLRRRNFTAKFLKNMLLGARNVQLSAQTPKFLKNMLLGARNVQLSAQTLRSRFREDGITAHVPTHGPLFTR</sequence>
<comment type="caution">
    <text evidence="1">The sequence shown here is derived from an EMBL/GenBank/DDBJ whole genome shotgun (WGS) entry which is preliminary data.</text>
</comment>
<reference evidence="1 2" key="1">
    <citation type="journal article" date="2024" name="BMC Genomics">
        <title>De novo assembly and annotation of Popillia japonica's genome with initial clues to its potential as an invasive pest.</title>
        <authorList>
            <person name="Cucini C."/>
            <person name="Boschi S."/>
            <person name="Funari R."/>
            <person name="Cardaioli E."/>
            <person name="Iannotti N."/>
            <person name="Marturano G."/>
            <person name="Paoli F."/>
            <person name="Bruttini M."/>
            <person name="Carapelli A."/>
            <person name="Frati F."/>
            <person name="Nardi F."/>
        </authorList>
    </citation>
    <scope>NUCLEOTIDE SEQUENCE [LARGE SCALE GENOMIC DNA]</scope>
    <source>
        <strain evidence="1">DMR45628</strain>
    </source>
</reference>
<evidence type="ECO:0000313" key="1">
    <source>
        <dbReference type="EMBL" id="KAK9718327.1"/>
    </source>
</evidence>
<keyword evidence="2" id="KW-1185">Reference proteome</keyword>
<dbReference type="AlphaFoldDB" id="A0AAW1KHF3"/>
<accession>A0AAW1KHF3</accession>
<proteinExistence type="predicted"/>
<dbReference type="EMBL" id="JASPKY010000229">
    <property type="protein sequence ID" value="KAK9718327.1"/>
    <property type="molecule type" value="Genomic_DNA"/>
</dbReference>
<evidence type="ECO:0000313" key="2">
    <source>
        <dbReference type="Proteomes" id="UP001458880"/>
    </source>
</evidence>
<dbReference type="Proteomes" id="UP001458880">
    <property type="component" value="Unassembled WGS sequence"/>
</dbReference>
<name>A0AAW1KHF3_POPJA</name>
<protein>
    <recommendedName>
        <fullName evidence="3">Transposase</fullName>
    </recommendedName>
</protein>
<gene>
    <name evidence="1" type="ORF">QE152_g23207</name>
</gene>